<dbReference type="PRINTS" id="PR00223">
    <property type="entry name" value="GEMCOATARBR1"/>
</dbReference>
<evidence type="ECO:0000313" key="18">
    <source>
        <dbReference type="EMBL" id="AFV91333.1"/>
    </source>
</evidence>
<dbReference type="GO" id="GO:0039615">
    <property type="term" value="C:T=1 icosahedral viral capsid"/>
    <property type="evidence" value="ECO:0007669"/>
    <property type="project" value="UniProtKB-KW"/>
</dbReference>
<comment type="function">
    <text evidence="12">Encapsidates the viral genome into characteristic twinned ('geminate') particles. Binds the genomic viral ssDNA and shuttles it into and out of the cell nucleus. Plays a role in protection of the genome from degradation, virus acquisition and transmission by insect vectors, infectivity, and systemic movement. The CP of monopartite geminiviruses is absolutely essential for virus movement.</text>
</comment>
<keyword evidence="6 15" id="KW-1163">Viral penetration into host nucleus</keyword>
<dbReference type="GO" id="GO:0046718">
    <property type="term" value="P:symbiont entry into host cell"/>
    <property type="evidence" value="ECO:0007669"/>
    <property type="project" value="UniProtKB-KW"/>
</dbReference>
<dbReference type="Proteomes" id="UP000241837">
    <property type="component" value="Segment"/>
</dbReference>
<dbReference type="Gene3D" id="2.60.120.20">
    <property type="match status" value="1"/>
</dbReference>
<protein>
    <recommendedName>
        <fullName evidence="4 15">Capsid protein</fullName>
    </recommendedName>
    <alternativeName>
        <fullName evidence="13 15">Coat protein</fullName>
    </alternativeName>
</protein>
<evidence type="ECO:0000313" key="17">
    <source>
        <dbReference type="EMBL" id="AFV91329.1"/>
    </source>
</evidence>
<evidence type="ECO:0000256" key="8">
    <source>
        <dbReference type="ARBA" id="ARBA00022562"/>
    </source>
</evidence>
<evidence type="ECO:0000256" key="9">
    <source>
        <dbReference type="ARBA" id="ARBA00022844"/>
    </source>
</evidence>
<keyword evidence="7 15" id="KW-0167">Capsid protein</keyword>
<keyword evidence="9 15" id="KW-0946">Virion</keyword>
<evidence type="ECO:0000256" key="5">
    <source>
        <dbReference type="ARBA" id="ARBA00022431"/>
    </source>
</evidence>
<dbReference type="InterPro" id="IPR000143">
    <property type="entry name" value="Gemcoat_MSV"/>
</dbReference>
<comment type="similarity">
    <text evidence="3 15">Belongs to the geminiviridae capsid protein family.</text>
</comment>
<proteinExistence type="inferred from homology"/>
<dbReference type="EMBL" id="JX458741">
    <property type="protein sequence ID" value="AFV91333.1"/>
    <property type="molecule type" value="Genomic_DNA"/>
</dbReference>
<evidence type="ECO:0000256" key="10">
    <source>
        <dbReference type="ARBA" id="ARBA00023125"/>
    </source>
</evidence>
<dbReference type="KEGG" id="vg:80519822"/>
<keyword evidence="5 15" id="KW-1140">T=1 icosahedral capsid protein</keyword>
<sequence>MKRPSEGRYKGNVYKRVKPGTSGGNTSGGSVVARRRRSGWRPSPLQFIQYTWTTGGSPITVGAGGYVALLTSYPRGSDEDKRHTGETLTYKVGLDLVFNYNSKMATGRIARTHFCVWLVYDSQPSGTLPAAHGIFDLIDSFTDYPATWKINRDMGHRFVIKRRWVNWLEADGSISTSNYSGAPSAPAKSSVVFNKFVKRLGVRTEWKNTTTGGIGDVSKGALYIVVARQLYDIDVRGRLRVYFKSVGNQ</sequence>
<reference evidence="19 20" key="1">
    <citation type="journal article" date="2013" name="Virus Res.">
        <title>Discovery of a novel mastrevirus and alphasatellite-like circular DNA in dragonflies (Epiprocta) from Puerto Rico.</title>
        <authorList>
            <person name="Rosario K."/>
            <person name="Padilla-Rodriguez M."/>
            <person name="Kraberger S."/>
            <person name="Stainton D."/>
            <person name="Martin D.P."/>
            <person name="Breitbart M."/>
            <person name="Varsani A."/>
        </authorList>
    </citation>
    <scope>NUCLEOTIDE SEQUENCE [LARGE SCALE GENOMIC DNA]</scope>
    <source>
        <strain evidence="17">PR_NZ50_2009</strain>
        <strain evidence="18">PR_NZ70_2009</strain>
    </source>
</reference>
<evidence type="ECO:0000313" key="20">
    <source>
        <dbReference type="Proteomes" id="UP000241837"/>
    </source>
</evidence>
<evidence type="ECO:0000256" key="12">
    <source>
        <dbReference type="ARBA" id="ARBA00025657"/>
    </source>
</evidence>
<evidence type="ECO:0000256" key="16">
    <source>
        <dbReference type="SAM" id="MobiDB-lite"/>
    </source>
</evidence>
<dbReference type="GeneID" id="14008251"/>
<keyword evidence="10 15" id="KW-0238">DNA-binding</keyword>
<dbReference type="RefSeq" id="YP_007004037.1">
    <property type="nucleotide sequence ID" value="NC_019497.1"/>
</dbReference>
<evidence type="ECO:0000256" key="6">
    <source>
        <dbReference type="ARBA" id="ARBA00022524"/>
    </source>
</evidence>
<dbReference type="GO" id="GO:0043657">
    <property type="term" value="C:host cell"/>
    <property type="evidence" value="ECO:0007669"/>
    <property type="project" value="GOC"/>
</dbReference>
<evidence type="ECO:0000256" key="1">
    <source>
        <dbReference type="ARBA" id="ARBA00004147"/>
    </source>
</evidence>
<dbReference type="GO" id="GO:0005198">
    <property type="term" value="F:structural molecule activity"/>
    <property type="evidence" value="ECO:0007669"/>
    <property type="project" value="InterPro"/>
</dbReference>
<dbReference type="GO" id="GO:0075732">
    <property type="term" value="P:viral penetration into host nucleus"/>
    <property type="evidence" value="ECO:0007669"/>
    <property type="project" value="UniProtKB-KW"/>
</dbReference>
<dbReference type="GO" id="GO:0042025">
    <property type="term" value="C:host cell nucleus"/>
    <property type="evidence" value="ECO:0007669"/>
    <property type="project" value="UniProtKB-SubCell"/>
</dbReference>
<feature type="region of interest" description="Disordered" evidence="16">
    <location>
        <begin position="1"/>
        <end position="37"/>
    </location>
</feature>
<evidence type="ECO:0000256" key="7">
    <source>
        <dbReference type="ARBA" id="ARBA00022561"/>
    </source>
</evidence>
<comment type="subunit">
    <text evidence="14 15">Homomultimer. Interacts with the movement protein. Binds to single-stranded and double-stranded viral DNA.</text>
</comment>
<comment type="subcellular location">
    <subcellularLocation>
        <location evidence="1 15">Host nucleus</location>
    </subcellularLocation>
    <subcellularLocation>
        <location evidence="2 15">Virion</location>
    </subcellularLocation>
</comment>
<evidence type="ECO:0000256" key="14">
    <source>
        <dbReference type="ARBA" id="ARBA00046791"/>
    </source>
</evidence>
<dbReference type="GeneID" id="80519822"/>
<dbReference type="Pfam" id="PF00844">
    <property type="entry name" value="Gemini_coat"/>
    <property type="match status" value="1"/>
</dbReference>
<keyword evidence="11 15" id="KW-1160">Virus entry into host cell</keyword>
<name>K7RTG0_9GEMI</name>
<evidence type="ECO:0000256" key="3">
    <source>
        <dbReference type="ARBA" id="ARBA00005468"/>
    </source>
</evidence>
<comment type="function">
    <text evidence="15">Binds the genomic viral ssDNA and shuttles it into and out of the cell nucleus.</text>
</comment>
<dbReference type="RefSeq" id="YP_010782925.1">
    <property type="nucleotide sequence ID" value="NC_075106.1"/>
</dbReference>
<dbReference type="PRINTS" id="PR00226">
    <property type="entry name" value="GEMCOATMSV"/>
</dbReference>
<dbReference type="EMBL" id="JX458740">
    <property type="protein sequence ID" value="AFV91329.1"/>
    <property type="molecule type" value="Genomic_DNA"/>
</dbReference>
<evidence type="ECO:0000256" key="11">
    <source>
        <dbReference type="ARBA" id="ARBA00023296"/>
    </source>
</evidence>
<accession>K7RTG0</accession>
<dbReference type="InterPro" id="IPR029053">
    <property type="entry name" value="Viral_coat"/>
</dbReference>
<evidence type="ECO:0000256" key="4">
    <source>
        <dbReference type="ARBA" id="ARBA00018091"/>
    </source>
</evidence>
<dbReference type="KEGG" id="vg:14008251"/>
<evidence type="ECO:0000256" key="15">
    <source>
        <dbReference type="RuleBase" id="RU363025"/>
    </source>
</evidence>
<dbReference type="InterPro" id="IPR000263">
    <property type="entry name" value="GV_A/BR1_coat"/>
</dbReference>
<organism evidence="17 20">
    <name type="scientific">Dragonfly-associated mastrevirus</name>
    <dbReference type="NCBI Taxonomy" id="1249648"/>
    <lineage>
        <taxon>Viruses</taxon>
        <taxon>Monodnaviria</taxon>
        <taxon>Shotokuvirae</taxon>
        <taxon>Cressdnaviricota</taxon>
        <taxon>Repensiviricetes</taxon>
        <taxon>Geplafuvirales</taxon>
        <taxon>Geminiviridae</taxon>
        <taxon>Mastrevirus</taxon>
        <taxon>Mastrevirus erythrodiplaxis</taxon>
    </lineage>
</organism>
<evidence type="ECO:0000313" key="19">
    <source>
        <dbReference type="Proteomes" id="UP000202225"/>
    </source>
</evidence>
<dbReference type="Proteomes" id="UP000202225">
    <property type="component" value="Segment"/>
</dbReference>
<keyword evidence="20" id="KW-1185">Reference proteome</keyword>
<evidence type="ECO:0000256" key="13">
    <source>
        <dbReference type="ARBA" id="ARBA00031336"/>
    </source>
</evidence>
<evidence type="ECO:0000256" key="2">
    <source>
        <dbReference type="ARBA" id="ARBA00004328"/>
    </source>
</evidence>
<comment type="function">
    <text evidence="15">Encapsidates the viral genome into characteristic twinned ('geminate') particles. Plays a role in protection of the genome from degradation, virus acquisition and transmission by insect vectors, infectivity, and systemic movement. The CP of monopartite geminiviruses is absolutely essential for virus movement.</text>
</comment>
<dbReference type="GO" id="GO:0003677">
    <property type="term" value="F:DNA binding"/>
    <property type="evidence" value="ECO:0007669"/>
    <property type="project" value="UniProtKB-KW"/>
</dbReference>
<dbReference type="OrthoDB" id="17486at10239"/>
<keyword evidence="8 15" id="KW-1048">Host nucleus</keyword>